<comment type="caution">
    <text evidence="9">The sequence shown here is derived from an EMBL/GenBank/DDBJ whole genome shotgun (WGS) entry which is preliminary data.</text>
</comment>
<dbReference type="Pfam" id="PF03256">
    <property type="entry name" value="ANAPC10"/>
    <property type="match status" value="1"/>
</dbReference>
<dbReference type="GO" id="GO:0031145">
    <property type="term" value="P:anaphase-promoting complex-dependent catabolic process"/>
    <property type="evidence" value="ECO:0007669"/>
    <property type="project" value="InterPro"/>
</dbReference>
<evidence type="ECO:0000313" key="9">
    <source>
        <dbReference type="EMBL" id="VVA99471.1"/>
    </source>
</evidence>
<accession>A0A565BDU3</accession>
<keyword evidence="4 6" id="KW-0833">Ubl conjugation pathway</keyword>
<comment type="function">
    <text evidence="6">Component of the anaphase promoting complex/cyclosome (APC/C), a cell cycle-regulated E3 ubiquitin-protein ligase complex that controls progression through mitosis and the G1 phase of the cell cycle.</text>
</comment>
<dbReference type="InterPro" id="IPR016901">
    <property type="entry name" value="APC10/Doc1"/>
</dbReference>
<organism evidence="9 10">
    <name type="scientific">Arabis nemorensis</name>
    <dbReference type="NCBI Taxonomy" id="586526"/>
    <lineage>
        <taxon>Eukaryota</taxon>
        <taxon>Viridiplantae</taxon>
        <taxon>Streptophyta</taxon>
        <taxon>Embryophyta</taxon>
        <taxon>Tracheophyta</taxon>
        <taxon>Spermatophyta</taxon>
        <taxon>Magnoliopsida</taxon>
        <taxon>eudicotyledons</taxon>
        <taxon>Gunneridae</taxon>
        <taxon>Pentapetalae</taxon>
        <taxon>rosids</taxon>
        <taxon>malvids</taxon>
        <taxon>Brassicales</taxon>
        <taxon>Brassicaceae</taxon>
        <taxon>Arabideae</taxon>
        <taxon>Arabis</taxon>
    </lineage>
</organism>
<evidence type="ECO:0000256" key="2">
    <source>
        <dbReference type="ARBA" id="ARBA00022618"/>
    </source>
</evidence>
<evidence type="ECO:0000256" key="3">
    <source>
        <dbReference type="ARBA" id="ARBA00022776"/>
    </source>
</evidence>
<dbReference type="InterPro" id="IPR008979">
    <property type="entry name" value="Galactose-bd-like_sf"/>
</dbReference>
<proteinExistence type="inferred from homology"/>
<comment type="similarity">
    <text evidence="1 6">Belongs to the APC10 family.</text>
</comment>
<dbReference type="Proteomes" id="UP000489600">
    <property type="component" value="Unassembled WGS sequence"/>
</dbReference>
<evidence type="ECO:0000256" key="4">
    <source>
        <dbReference type="ARBA" id="ARBA00022786"/>
    </source>
</evidence>
<dbReference type="GO" id="GO:0070979">
    <property type="term" value="P:protein K11-linked ubiquitination"/>
    <property type="evidence" value="ECO:0007669"/>
    <property type="project" value="TreeGrafter"/>
</dbReference>
<name>A0A565BDU3_9BRAS</name>
<dbReference type="PANTHER" id="PTHR12936">
    <property type="entry name" value="ANAPHASE-PROMOTING COMPLEX 10"/>
    <property type="match status" value="1"/>
</dbReference>
<dbReference type="CDD" id="cd08366">
    <property type="entry name" value="APC10"/>
    <property type="match status" value="1"/>
</dbReference>
<sequence>MATESSESEEEGKIRGGNDKLIVDDDLREMSKNAAWSVSSSKPGNGVNTLRDDNLETYWQSDGLQPHLINIQFQKKVKLQLVVLYVDFKLDESYTPSKISIRAGDGFHNLKEIKSVELVKPTGWVCVSLSGTDPREFFVNTFMLQIAILSNHLNGRDTHIRQIKVYGPRPNPIPRQPFHFTSMEFLTYSTLR</sequence>
<dbReference type="SUPFAM" id="SSF49785">
    <property type="entry name" value="Galactose-binding domain-like"/>
    <property type="match status" value="1"/>
</dbReference>
<dbReference type="GO" id="GO:0005680">
    <property type="term" value="C:anaphase-promoting complex"/>
    <property type="evidence" value="ECO:0007669"/>
    <property type="project" value="InterPro"/>
</dbReference>
<keyword evidence="10" id="KW-1185">Reference proteome</keyword>
<dbReference type="Gene3D" id="2.60.120.260">
    <property type="entry name" value="Galactose-binding domain-like"/>
    <property type="match status" value="1"/>
</dbReference>
<keyword evidence="2 6" id="KW-0132">Cell division</keyword>
<dbReference type="GO" id="GO:0051301">
    <property type="term" value="P:cell division"/>
    <property type="evidence" value="ECO:0007669"/>
    <property type="project" value="UniProtKB-KW"/>
</dbReference>
<gene>
    <name evidence="9" type="ORF">ANE_LOCUS9916</name>
</gene>
<evidence type="ECO:0000313" key="10">
    <source>
        <dbReference type="Proteomes" id="UP000489600"/>
    </source>
</evidence>
<feature type="compositionally biased region" description="Basic and acidic residues" evidence="7">
    <location>
        <begin position="11"/>
        <end position="20"/>
    </location>
</feature>
<dbReference type="OrthoDB" id="24948at2759"/>
<evidence type="ECO:0000259" key="8">
    <source>
        <dbReference type="PROSITE" id="PS51284"/>
    </source>
</evidence>
<dbReference type="FunFam" id="2.60.120.260:FF:000079">
    <property type="entry name" value="Anaphase-promoting complex subunit 10"/>
    <property type="match status" value="1"/>
</dbReference>
<dbReference type="InterPro" id="IPR004939">
    <property type="entry name" value="APC_su10/DOC_dom"/>
</dbReference>
<dbReference type="PROSITE" id="PS51284">
    <property type="entry name" value="DOC"/>
    <property type="match status" value="1"/>
</dbReference>
<reference evidence="9" key="1">
    <citation type="submission" date="2019-07" db="EMBL/GenBank/DDBJ databases">
        <authorList>
            <person name="Dittberner H."/>
        </authorList>
    </citation>
    <scope>NUCLEOTIDE SEQUENCE [LARGE SCALE GENOMIC DNA]</scope>
</reference>
<evidence type="ECO:0000256" key="7">
    <source>
        <dbReference type="SAM" id="MobiDB-lite"/>
    </source>
</evidence>
<dbReference type="PIRSF" id="PIRSF028841">
    <property type="entry name" value="APC10_sub"/>
    <property type="match status" value="1"/>
</dbReference>
<feature type="compositionally biased region" description="Acidic residues" evidence="7">
    <location>
        <begin position="1"/>
        <end position="10"/>
    </location>
</feature>
<evidence type="ECO:0000256" key="6">
    <source>
        <dbReference type="PIRNR" id="PIRNR028841"/>
    </source>
</evidence>
<dbReference type="SMART" id="SM01337">
    <property type="entry name" value="APC10"/>
    <property type="match status" value="1"/>
</dbReference>
<keyword evidence="3 6" id="KW-0498">Mitosis</keyword>
<dbReference type="AlphaFoldDB" id="A0A565BDU3"/>
<feature type="region of interest" description="Disordered" evidence="7">
    <location>
        <begin position="1"/>
        <end position="20"/>
    </location>
</feature>
<dbReference type="PANTHER" id="PTHR12936:SF0">
    <property type="entry name" value="ANAPHASE-PROMOTING COMPLEX SUBUNIT 10"/>
    <property type="match status" value="1"/>
</dbReference>
<evidence type="ECO:0000256" key="1">
    <source>
        <dbReference type="ARBA" id="ARBA00006762"/>
    </source>
</evidence>
<keyword evidence="5 6" id="KW-0131">Cell cycle</keyword>
<dbReference type="EMBL" id="CABITT030000003">
    <property type="protein sequence ID" value="VVA99471.1"/>
    <property type="molecule type" value="Genomic_DNA"/>
</dbReference>
<feature type="domain" description="DOC" evidence="8">
    <location>
        <begin position="6"/>
        <end position="192"/>
    </location>
</feature>
<protein>
    <recommendedName>
        <fullName evidence="6">Anaphase-promoting complex subunit 10</fullName>
    </recommendedName>
</protein>
<evidence type="ECO:0000256" key="5">
    <source>
        <dbReference type="ARBA" id="ARBA00023306"/>
    </source>
</evidence>